<feature type="compositionally biased region" description="Basic and acidic residues" evidence="1">
    <location>
        <begin position="35"/>
        <end position="47"/>
    </location>
</feature>
<reference evidence="2 3" key="1">
    <citation type="journal article" date="2023" name="IMA Fungus">
        <title>Comparative genomic study of the Penicillium genus elucidates a diverse pangenome and 15 lateral gene transfer events.</title>
        <authorList>
            <person name="Petersen C."/>
            <person name="Sorensen T."/>
            <person name="Nielsen M.R."/>
            <person name="Sondergaard T.E."/>
            <person name="Sorensen J.L."/>
            <person name="Fitzpatrick D.A."/>
            <person name="Frisvad J.C."/>
            <person name="Nielsen K.L."/>
        </authorList>
    </citation>
    <scope>NUCLEOTIDE SEQUENCE [LARGE SCALE GENOMIC DNA]</scope>
    <source>
        <strain evidence="2 3">IBT 35679</strain>
    </source>
</reference>
<feature type="region of interest" description="Disordered" evidence="1">
    <location>
        <begin position="1"/>
        <end position="47"/>
    </location>
</feature>
<accession>A0AAD6CH85</accession>
<organism evidence="2 3">
    <name type="scientific">Penicillium frequentans</name>
    <dbReference type="NCBI Taxonomy" id="3151616"/>
    <lineage>
        <taxon>Eukaryota</taxon>
        <taxon>Fungi</taxon>
        <taxon>Dikarya</taxon>
        <taxon>Ascomycota</taxon>
        <taxon>Pezizomycotina</taxon>
        <taxon>Eurotiomycetes</taxon>
        <taxon>Eurotiomycetidae</taxon>
        <taxon>Eurotiales</taxon>
        <taxon>Aspergillaceae</taxon>
        <taxon>Penicillium</taxon>
    </lineage>
</organism>
<proteinExistence type="predicted"/>
<protein>
    <submittedName>
        <fullName evidence="2">Uncharacterized protein</fullName>
    </submittedName>
</protein>
<evidence type="ECO:0000256" key="1">
    <source>
        <dbReference type="SAM" id="MobiDB-lite"/>
    </source>
</evidence>
<gene>
    <name evidence="2" type="ORF">N7494_013232</name>
</gene>
<sequence length="64" mass="7383">MYQTPSWSKNEAVEGHHLQRGSKPNDIQLATRASDWPEGKRKNDISVNGDFKRANGIDWIVRFE</sequence>
<evidence type="ECO:0000313" key="2">
    <source>
        <dbReference type="EMBL" id="KAJ5522918.1"/>
    </source>
</evidence>
<evidence type="ECO:0000313" key="3">
    <source>
        <dbReference type="Proteomes" id="UP001220324"/>
    </source>
</evidence>
<dbReference type="EMBL" id="JAQIZZ010000011">
    <property type="protein sequence ID" value="KAJ5522918.1"/>
    <property type="molecule type" value="Genomic_DNA"/>
</dbReference>
<keyword evidence="3" id="KW-1185">Reference proteome</keyword>
<dbReference type="Proteomes" id="UP001220324">
    <property type="component" value="Unassembled WGS sequence"/>
</dbReference>
<comment type="caution">
    <text evidence="2">The sequence shown here is derived from an EMBL/GenBank/DDBJ whole genome shotgun (WGS) entry which is preliminary data.</text>
</comment>
<dbReference type="AlphaFoldDB" id="A0AAD6CH85"/>
<name>A0AAD6CH85_9EURO</name>